<accession>A0ABT7SNK7</accession>
<keyword evidence="2" id="KW-0413">Isomerase</keyword>
<dbReference type="SUPFAM" id="SSF54506">
    <property type="entry name" value="Diaminopimelate epimerase-like"/>
    <property type="match status" value="1"/>
</dbReference>
<proteinExistence type="inferred from homology"/>
<evidence type="ECO:0000313" key="4">
    <source>
        <dbReference type="Proteomes" id="UP001241056"/>
    </source>
</evidence>
<gene>
    <name evidence="3" type="ORF">QEZ41_05700</name>
</gene>
<comment type="caution">
    <text evidence="3">The sequence shown here is derived from an EMBL/GenBank/DDBJ whole genome shotgun (WGS) entry which is preliminary data.</text>
</comment>
<keyword evidence="4" id="KW-1185">Reference proteome</keyword>
<organism evidence="3 4">
    <name type="scientific">Thiopseudomonas acetoxidans</name>
    <dbReference type="NCBI Taxonomy" id="3041622"/>
    <lineage>
        <taxon>Bacteria</taxon>
        <taxon>Pseudomonadati</taxon>
        <taxon>Pseudomonadota</taxon>
        <taxon>Gammaproteobacteria</taxon>
        <taxon>Pseudomonadales</taxon>
        <taxon>Pseudomonadaceae</taxon>
        <taxon>Thiopseudomonas</taxon>
    </lineage>
</organism>
<dbReference type="InterPro" id="IPR001653">
    <property type="entry name" value="DAP_epimerase_DapF"/>
</dbReference>
<sequence length="199" mass="23000">MLLRFSKMHCLGDDLMLVELLSQHAFINPRQVQQWSSRARGVGFKRLVLIEVPRQPEVDFSCRVYAQDGTELDCSFVDLCCVTRLLMEKKLTTQHELRFDTRTGQQNTCLSIDGWVSVEYPLQNFTQLEFAQSWQVDLGENYQDTNLAAALSVKQQDGQHNKLRLELVKDELSLSLCFEQQKVELRGLATRTFEGQIRI</sequence>
<dbReference type="PANTHER" id="PTHR31689">
    <property type="entry name" value="DIAMINOPIMELATE EPIMERASE, CHLOROPLASTIC"/>
    <property type="match status" value="1"/>
</dbReference>
<protein>
    <submittedName>
        <fullName evidence="3">Uncharacterized protein</fullName>
    </submittedName>
</protein>
<dbReference type="EMBL" id="JAUCDY010000005">
    <property type="protein sequence ID" value="MDM7857771.1"/>
    <property type="molecule type" value="Genomic_DNA"/>
</dbReference>
<comment type="similarity">
    <text evidence="1">Belongs to the diaminopimelate epimerase family.</text>
</comment>
<reference evidence="3 4" key="1">
    <citation type="submission" date="2023-06" db="EMBL/GenBank/DDBJ databases">
        <title>Thiopseudomonas sp. CY1220 draft genome sequence.</title>
        <authorList>
            <person name="Zhao G."/>
            <person name="An M."/>
        </authorList>
    </citation>
    <scope>NUCLEOTIDE SEQUENCE [LARGE SCALE GENOMIC DNA]</scope>
    <source>
        <strain evidence="3 4">CY1220</strain>
    </source>
</reference>
<evidence type="ECO:0000256" key="1">
    <source>
        <dbReference type="ARBA" id="ARBA00010219"/>
    </source>
</evidence>
<dbReference type="Proteomes" id="UP001241056">
    <property type="component" value="Unassembled WGS sequence"/>
</dbReference>
<dbReference type="PANTHER" id="PTHR31689:SF0">
    <property type="entry name" value="DIAMINOPIMELATE EPIMERASE"/>
    <property type="match status" value="1"/>
</dbReference>
<name>A0ABT7SNK7_9GAMM</name>
<evidence type="ECO:0000313" key="3">
    <source>
        <dbReference type="EMBL" id="MDM7857771.1"/>
    </source>
</evidence>
<dbReference type="Gene3D" id="3.10.310.10">
    <property type="entry name" value="Diaminopimelate Epimerase, Chain A, domain 1"/>
    <property type="match status" value="1"/>
</dbReference>
<dbReference type="RefSeq" id="WP_289410432.1">
    <property type="nucleotide sequence ID" value="NZ_JAUCDY010000005.1"/>
</dbReference>
<evidence type="ECO:0000256" key="2">
    <source>
        <dbReference type="ARBA" id="ARBA00023235"/>
    </source>
</evidence>